<evidence type="ECO:0000313" key="4">
    <source>
        <dbReference type="Proteomes" id="UP000094056"/>
    </source>
</evidence>
<dbReference type="Gene3D" id="1.10.8.550">
    <property type="entry name" value="Proto-chlorophyllide reductase 57 kD subunit B"/>
    <property type="match status" value="1"/>
</dbReference>
<dbReference type="EMBL" id="MAYW01000101">
    <property type="protein sequence ID" value="ODS31688.1"/>
    <property type="molecule type" value="Genomic_DNA"/>
</dbReference>
<feature type="region of interest" description="Disordered" evidence="1">
    <location>
        <begin position="105"/>
        <end position="125"/>
    </location>
</feature>
<proteinExistence type="predicted"/>
<evidence type="ECO:0000313" key="3">
    <source>
        <dbReference type="EMBL" id="ODS31688.1"/>
    </source>
</evidence>
<organism evidence="3 4">
    <name type="scientific">Candidatus Scalindua rubra</name>
    <dbReference type="NCBI Taxonomy" id="1872076"/>
    <lineage>
        <taxon>Bacteria</taxon>
        <taxon>Pseudomonadati</taxon>
        <taxon>Planctomycetota</taxon>
        <taxon>Candidatus Brocadiia</taxon>
        <taxon>Candidatus Brocadiales</taxon>
        <taxon>Candidatus Scalinduaceae</taxon>
        <taxon>Candidatus Scalindua</taxon>
    </lineage>
</organism>
<gene>
    <name evidence="3" type="ORF">SCARUB_03205</name>
</gene>
<dbReference type="InterPro" id="IPR013580">
    <property type="entry name" value="LI-POR_suB-like_C"/>
</dbReference>
<sequence>PTLQRGNEGDFFFASFASLRWAELLQISVTLIKYLVKGVTMKFICEKCDIPFDFEMKENLSKESMKVTFCCTGCDARFSMVTNPGETHLLYSLGVNIGGKEKAGTSKITQTAPKGKEAEGEREETPIWTPEAEERLNNVPSFVRPMAKRSVEKLAKERGCRVIDAALMDEARDKFMGECKG</sequence>
<feature type="non-terminal residue" evidence="3">
    <location>
        <position position="1"/>
    </location>
</feature>
<feature type="compositionally biased region" description="Basic and acidic residues" evidence="1">
    <location>
        <begin position="114"/>
        <end position="125"/>
    </location>
</feature>
<accession>A0A1E3X7T2</accession>
<reference evidence="3 4" key="1">
    <citation type="submission" date="2016-07" db="EMBL/GenBank/DDBJ databases">
        <title>Draft genome of Scalindua rubra, obtained from a brine-seawater interface in the Red Sea, sheds light on salt adaptation in anammox bacteria.</title>
        <authorList>
            <person name="Speth D.R."/>
            <person name="Lagkouvardos I."/>
            <person name="Wang Y."/>
            <person name="Qian P.-Y."/>
            <person name="Dutilh B.E."/>
            <person name="Jetten M.S."/>
        </authorList>
    </citation>
    <scope>NUCLEOTIDE SEQUENCE [LARGE SCALE GENOMIC DNA]</scope>
    <source>
        <strain evidence="3">BSI-1</strain>
    </source>
</reference>
<dbReference type="InterPro" id="IPR042298">
    <property type="entry name" value="P-CP_red_C"/>
</dbReference>
<dbReference type="GO" id="GO:0015979">
    <property type="term" value="P:photosynthesis"/>
    <property type="evidence" value="ECO:0007669"/>
    <property type="project" value="InterPro"/>
</dbReference>
<protein>
    <submittedName>
        <fullName evidence="3">Putative universal stress protein</fullName>
    </submittedName>
</protein>
<feature type="domain" description="Light-independent protochlorophyllide reductase subunit B-like C-terminal" evidence="2">
    <location>
        <begin position="128"/>
        <end position="172"/>
    </location>
</feature>
<evidence type="ECO:0000256" key="1">
    <source>
        <dbReference type="SAM" id="MobiDB-lite"/>
    </source>
</evidence>
<evidence type="ECO:0000259" key="2">
    <source>
        <dbReference type="Pfam" id="PF08369"/>
    </source>
</evidence>
<dbReference type="AlphaFoldDB" id="A0A1E3X7T2"/>
<name>A0A1E3X7T2_9BACT</name>
<dbReference type="Proteomes" id="UP000094056">
    <property type="component" value="Unassembled WGS sequence"/>
</dbReference>
<dbReference type="Pfam" id="PF08369">
    <property type="entry name" value="PCP_red"/>
    <property type="match status" value="1"/>
</dbReference>
<dbReference type="GO" id="GO:0016491">
    <property type="term" value="F:oxidoreductase activity"/>
    <property type="evidence" value="ECO:0007669"/>
    <property type="project" value="InterPro"/>
</dbReference>
<comment type="caution">
    <text evidence="3">The sequence shown here is derived from an EMBL/GenBank/DDBJ whole genome shotgun (WGS) entry which is preliminary data.</text>
</comment>
<dbReference type="GO" id="GO:0015995">
    <property type="term" value="P:chlorophyll biosynthetic process"/>
    <property type="evidence" value="ECO:0007669"/>
    <property type="project" value="InterPro"/>
</dbReference>